<keyword evidence="4" id="KW-1185">Reference proteome</keyword>
<protein>
    <recommendedName>
        <fullName evidence="5">MSHA biogenesis protein MshJ</fullName>
    </recommendedName>
</protein>
<comment type="caution">
    <text evidence="3">The sequence shown here is derived from an EMBL/GenBank/DDBJ whole genome shotgun (WGS) entry which is preliminary data.</text>
</comment>
<dbReference type="OrthoDB" id="9151209at2"/>
<evidence type="ECO:0000313" key="3">
    <source>
        <dbReference type="EMBL" id="RRJ21381.1"/>
    </source>
</evidence>
<keyword evidence="2" id="KW-0812">Transmembrane</keyword>
<feature type="transmembrane region" description="Helical" evidence="2">
    <location>
        <begin position="20"/>
        <end position="40"/>
    </location>
</feature>
<name>A0A3P3QJP8_9GAMM</name>
<dbReference type="Proteomes" id="UP000276260">
    <property type="component" value="Unassembled WGS sequence"/>
</dbReference>
<organism evidence="3 4">
    <name type="scientific">Rheinheimera mesophila</name>
    <dbReference type="NCBI Taxonomy" id="1547515"/>
    <lineage>
        <taxon>Bacteria</taxon>
        <taxon>Pseudomonadati</taxon>
        <taxon>Pseudomonadota</taxon>
        <taxon>Gammaproteobacteria</taxon>
        <taxon>Chromatiales</taxon>
        <taxon>Chromatiaceae</taxon>
        <taxon>Rheinheimera</taxon>
    </lineage>
</organism>
<dbReference type="EMBL" id="RRCF01000002">
    <property type="protein sequence ID" value="RRJ21381.1"/>
    <property type="molecule type" value="Genomic_DNA"/>
</dbReference>
<evidence type="ECO:0000256" key="2">
    <source>
        <dbReference type="SAM" id="Phobius"/>
    </source>
</evidence>
<feature type="coiled-coil region" evidence="1">
    <location>
        <begin position="79"/>
        <end position="106"/>
    </location>
</feature>
<proteinExistence type="predicted"/>
<dbReference type="RefSeq" id="WP_052749444.1">
    <property type="nucleotide sequence ID" value="NZ_LAVS01000096.1"/>
</dbReference>
<evidence type="ECO:0000313" key="4">
    <source>
        <dbReference type="Proteomes" id="UP000276260"/>
    </source>
</evidence>
<accession>A0A3P3QJP8</accession>
<sequence>MSAWQQLSERFSALKEREKYTALIGALLLSLWLFMLQLLVPAFEELSKVEQQITSATLTIQQNSNTLTALQQQAGVDIDAGYQTELESLKQQEQELQQQISKLTSYFIGSERMASVLQDVLKSSNNVKMKSVMANPPVPLTFAEQGTDNKAVIYQHSTVVVLTGSYFALTAVLERLDALSWSLGWQSIDYKVTEYPDAELTLHLLTVSDHESYIKL</sequence>
<keyword evidence="1" id="KW-0175">Coiled coil</keyword>
<reference evidence="3 4" key="1">
    <citation type="submission" date="2018-11" db="EMBL/GenBank/DDBJ databases">
        <title>Draft genome analysis of Rheinheimera mesophila isolated from an industrial waste site.</title>
        <authorList>
            <person name="Yu Q."/>
            <person name="Qi Y."/>
            <person name="Zhang H."/>
            <person name="Lu Y."/>
            <person name="Pu J."/>
        </authorList>
    </citation>
    <scope>NUCLEOTIDE SEQUENCE [LARGE SCALE GENOMIC DNA]</scope>
    <source>
        <strain evidence="3 4">IITR13</strain>
    </source>
</reference>
<keyword evidence="2" id="KW-0472">Membrane</keyword>
<evidence type="ECO:0008006" key="5">
    <source>
        <dbReference type="Google" id="ProtNLM"/>
    </source>
</evidence>
<dbReference type="AlphaFoldDB" id="A0A3P3QJP8"/>
<evidence type="ECO:0000256" key="1">
    <source>
        <dbReference type="SAM" id="Coils"/>
    </source>
</evidence>
<gene>
    <name evidence="3" type="ORF">EIK76_10920</name>
</gene>
<keyword evidence="2" id="KW-1133">Transmembrane helix</keyword>